<evidence type="ECO:0000313" key="3">
    <source>
        <dbReference type="Proteomes" id="UP000039865"/>
    </source>
</evidence>
<evidence type="ECO:0000313" key="2">
    <source>
        <dbReference type="EMBL" id="CDW81792.1"/>
    </source>
</evidence>
<organism evidence="2 3">
    <name type="scientific">Stylonychia lemnae</name>
    <name type="common">Ciliate</name>
    <dbReference type="NCBI Taxonomy" id="5949"/>
    <lineage>
        <taxon>Eukaryota</taxon>
        <taxon>Sar</taxon>
        <taxon>Alveolata</taxon>
        <taxon>Ciliophora</taxon>
        <taxon>Intramacronucleata</taxon>
        <taxon>Spirotrichea</taxon>
        <taxon>Stichotrichia</taxon>
        <taxon>Sporadotrichida</taxon>
        <taxon>Oxytrichidae</taxon>
        <taxon>Stylonychinae</taxon>
        <taxon>Stylonychia</taxon>
    </lineage>
</organism>
<evidence type="ECO:0000256" key="1">
    <source>
        <dbReference type="SAM" id="MobiDB-lite"/>
    </source>
</evidence>
<name>A0A078AK10_STYLE</name>
<reference evidence="2 3" key="1">
    <citation type="submission" date="2014-06" db="EMBL/GenBank/DDBJ databases">
        <authorList>
            <person name="Swart Estienne"/>
        </authorList>
    </citation>
    <scope>NUCLEOTIDE SEQUENCE [LARGE SCALE GENOMIC DNA]</scope>
    <source>
        <strain evidence="2 3">130c</strain>
    </source>
</reference>
<proteinExistence type="predicted"/>
<sequence>MRPTLLMFRSPKERTPGYHDIKVKNDGTNLDYGALDFFKYKFNNSFNGRIMSAGRQLKKKSNNILLYKQPSNFSQYERFPEYRILKKKTPADVGPGCYNVQRTLDLLKQKPCPSKIKHSYFGKVSGTPGYIFIGNQLVYDEELAQRSQSRGRQVTTSQLSNRSSQKQESIFQSNIKCRGHLSKDVIIKKNLVKKNAKQRLSMQLQHQTSQNLRDERTTSGTRSQNNQDQANGQSYRQSFDLKRAQFPQKTRQDEITQLRINQVNAVNNKRLGKKCLKKRDISYGFNQRRKSNDIQQIVDTQMNEMTLGVGSQVSKTQTSNRANISQDSQRLIYGNQSVLQQMMIQNQKGYQSLYQYKGQNNSMQGSNNTYQREMNITNINDSSTQAASMNNSNVVKSHHIY</sequence>
<dbReference type="Proteomes" id="UP000039865">
    <property type="component" value="Unassembled WGS sequence"/>
</dbReference>
<keyword evidence="3" id="KW-1185">Reference proteome</keyword>
<feature type="compositionally biased region" description="Polar residues" evidence="1">
    <location>
        <begin position="198"/>
        <end position="211"/>
    </location>
</feature>
<accession>A0A078AK10</accession>
<protein>
    <submittedName>
        <fullName evidence="2">Uncharacterized protein</fullName>
    </submittedName>
</protein>
<feature type="compositionally biased region" description="Polar residues" evidence="1">
    <location>
        <begin position="218"/>
        <end position="236"/>
    </location>
</feature>
<dbReference type="InParanoid" id="A0A078AK10"/>
<gene>
    <name evidence="2" type="primary">Contig8010.g8540</name>
    <name evidence="2" type="ORF">STYLEM_10816</name>
</gene>
<feature type="region of interest" description="Disordered" evidence="1">
    <location>
        <begin position="197"/>
        <end position="236"/>
    </location>
</feature>
<dbReference type="EMBL" id="CCKQ01010284">
    <property type="protein sequence ID" value="CDW81792.1"/>
    <property type="molecule type" value="Genomic_DNA"/>
</dbReference>
<dbReference type="OrthoDB" id="326617at2759"/>
<dbReference type="AlphaFoldDB" id="A0A078AK10"/>